<organism evidence="1 2">
    <name type="scientific">Rhizobium acidisoli</name>
    <dbReference type="NCBI Taxonomy" id="1538158"/>
    <lineage>
        <taxon>Bacteria</taxon>
        <taxon>Pseudomonadati</taxon>
        <taxon>Pseudomonadota</taxon>
        <taxon>Alphaproteobacteria</taxon>
        <taxon>Hyphomicrobiales</taxon>
        <taxon>Rhizobiaceae</taxon>
        <taxon>Rhizobium/Agrobacterium group</taxon>
        <taxon>Rhizobium</taxon>
    </lineage>
</organism>
<name>A0AAE5WNX2_9HYPH</name>
<proteinExistence type="predicted"/>
<dbReference type="KEGG" id="rad:CO657_12475"/>
<dbReference type="Proteomes" id="UP000220927">
    <property type="component" value="Chromosome"/>
</dbReference>
<protein>
    <submittedName>
        <fullName evidence="1">Uncharacterized protein</fullName>
    </submittedName>
</protein>
<dbReference type="EMBL" id="CP034998">
    <property type="protein sequence ID" value="QAS78828.1"/>
    <property type="molecule type" value="Genomic_DNA"/>
</dbReference>
<dbReference type="RefSeq" id="WP_082366282.1">
    <property type="nucleotide sequence ID" value="NZ_CP034998.1"/>
</dbReference>
<reference evidence="1 2" key="1">
    <citation type="submission" date="2019-01" db="EMBL/GenBank/DDBJ databases">
        <title>Genomic insights into the origins and evolution of symbiotic genes in the Phaseolus vulgaris microsymbionts.</title>
        <authorList>
            <person name="Tong W."/>
        </authorList>
    </citation>
    <scope>NUCLEOTIDE SEQUENCE [LARGE SCALE GENOMIC DNA]</scope>
    <source>
        <strain evidence="1 2">FH23</strain>
    </source>
</reference>
<evidence type="ECO:0000313" key="1">
    <source>
        <dbReference type="EMBL" id="QAS78828.1"/>
    </source>
</evidence>
<keyword evidence="2" id="KW-1185">Reference proteome</keyword>
<sequence length="59" mass="6507">MTATAIKPYRCVCTECDRLPPIEGLHPLAHDGDVKVDAERPKGLLGIIAKRVIAARRRN</sequence>
<dbReference type="AlphaFoldDB" id="A0AAE5WNX2"/>
<gene>
    <name evidence="1" type="ORF">CO657_12475</name>
</gene>
<accession>A0AAE5WNX2</accession>
<evidence type="ECO:0000313" key="2">
    <source>
        <dbReference type="Proteomes" id="UP000220927"/>
    </source>
</evidence>